<dbReference type="AlphaFoldDB" id="A0A5K7XJ57"/>
<dbReference type="PROSITE" id="PS50905">
    <property type="entry name" value="FERRITIN_LIKE"/>
    <property type="match status" value="1"/>
</dbReference>
<evidence type="ECO:0000313" key="8">
    <source>
        <dbReference type="Proteomes" id="UP000326837"/>
    </source>
</evidence>
<dbReference type="InterPro" id="IPR012347">
    <property type="entry name" value="Ferritin-like"/>
</dbReference>
<dbReference type="Proteomes" id="UP000326837">
    <property type="component" value="Chromosome"/>
</dbReference>
<organism evidence="7 8">
    <name type="scientific">Lacipirellula parvula</name>
    <dbReference type="NCBI Taxonomy" id="2650471"/>
    <lineage>
        <taxon>Bacteria</taxon>
        <taxon>Pseudomonadati</taxon>
        <taxon>Planctomycetota</taxon>
        <taxon>Planctomycetia</taxon>
        <taxon>Pirellulales</taxon>
        <taxon>Lacipirellulaceae</taxon>
        <taxon>Lacipirellula</taxon>
    </lineage>
</organism>
<dbReference type="GO" id="GO:0008199">
    <property type="term" value="F:ferric iron binding"/>
    <property type="evidence" value="ECO:0007669"/>
    <property type="project" value="InterPro"/>
</dbReference>
<dbReference type="PANTHER" id="PTHR30295">
    <property type="entry name" value="BACTERIOFERRITIN"/>
    <property type="match status" value="1"/>
</dbReference>
<dbReference type="GO" id="GO:0004322">
    <property type="term" value="F:ferroxidase activity"/>
    <property type="evidence" value="ECO:0007669"/>
    <property type="project" value="TreeGrafter"/>
</dbReference>
<accession>A0A5K7XJ57</accession>
<dbReference type="InterPro" id="IPR009078">
    <property type="entry name" value="Ferritin-like_SF"/>
</dbReference>
<dbReference type="Gene3D" id="1.20.1260.10">
    <property type="match status" value="1"/>
</dbReference>
<keyword evidence="4" id="KW-0479">Metal-binding</keyword>
<evidence type="ECO:0000256" key="3">
    <source>
        <dbReference type="ARBA" id="ARBA00022617"/>
    </source>
</evidence>
<dbReference type="Pfam" id="PF00210">
    <property type="entry name" value="Ferritin"/>
    <property type="match status" value="1"/>
</dbReference>
<evidence type="ECO:0000313" key="7">
    <source>
        <dbReference type="EMBL" id="BBO34253.1"/>
    </source>
</evidence>
<comment type="similarity">
    <text evidence="1">Belongs to the bacterioferritin family.</text>
</comment>
<dbReference type="InterPro" id="IPR009040">
    <property type="entry name" value="Ferritin-like_diiron"/>
</dbReference>
<dbReference type="RefSeq" id="WP_152099867.1">
    <property type="nucleotide sequence ID" value="NZ_AP021861.1"/>
</dbReference>
<dbReference type="PRINTS" id="PR00601">
    <property type="entry name" value="BACFERRITIN"/>
</dbReference>
<dbReference type="GO" id="GO:0006879">
    <property type="term" value="P:intracellular iron ion homeostasis"/>
    <property type="evidence" value="ECO:0007669"/>
    <property type="project" value="UniProtKB-KW"/>
</dbReference>
<evidence type="ECO:0000256" key="1">
    <source>
        <dbReference type="ARBA" id="ARBA00008093"/>
    </source>
</evidence>
<keyword evidence="3" id="KW-0349">Heme</keyword>
<proteinExistence type="inferred from homology"/>
<dbReference type="InterPro" id="IPR002024">
    <property type="entry name" value="Bacterioferritin"/>
</dbReference>
<dbReference type="GO" id="GO:0006826">
    <property type="term" value="P:iron ion transport"/>
    <property type="evidence" value="ECO:0007669"/>
    <property type="project" value="InterPro"/>
</dbReference>
<dbReference type="EMBL" id="AP021861">
    <property type="protein sequence ID" value="BBO34253.1"/>
    <property type="molecule type" value="Genomic_DNA"/>
</dbReference>
<keyword evidence="5" id="KW-0408">Iron</keyword>
<dbReference type="GO" id="GO:0005829">
    <property type="term" value="C:cytosol"/>
    <property type="evidence" value="ECO:0007669"/>
    <property type="project" value="TreeGrafter"/>
</dbReference>
<evidence type="ECO:0000259" key="6">
    <source>
        <dbReference type="PROSITE" id="PS50905"/>
    </source>
</evidence>
<gene>
    <name evidence="7" type="ORF">PLANPX_3865</name>
</gene>
<keyword evidence="2" id="KW-0409">Iron storage</keyword>
<evidence type="ECO:0000256" key="2">
    <source>
        <dbReference type="ARBA" id="ARBA00022434"/>
    </source>
</evidence>
<sequence length="174" mass="19191">MIRQLLEMGEDSPLTRTDLIALLNEDLAGEYQAIISYVVYSQTLKGAAYMAIAAELEKHAAEELAHALTIAAQIDYLGGSPETMPNLVKTSAKADEMLRFDLENENETIVRYRQRVVQCEALGEYAVAELIREILVQEQDHQVALATALGEPVPDLTHRSLPQQGRAIGTTVIN</sequence>
<reference evidence="8" key="1">
    <citation type="submission" date="2019-10" db="EMBL/GenBank/DDBJ databases">
        <title>Lacipirellula parvula gen. nov., sp. nov., representing a lineage of planctomycetes widespread in freshwater anoxic habitats, and description of the family Lacipirellulaceae.</title>
        <authorList>
            <person name="Dedysh S.N."/>
            <person name="Kulichevskaya I.S."/>
            <person name="Beletsky A.V."/>
            <person name="Rakitin A.L."/>
            <person name="Mardanov A.V."/>
            <person name="Ivanova A.A."/>
            <person name="Saltykova V.X."/>
            <person name="Rijpstra W.I.C."/>
            <person name="Sinninghe Damste J.S."/>
            <person name="Ravin N.V."/>
        </authorList>
    </citation>
    <scope>NUCLEOTIDE SEQUENCE [LARGE SCALE GENOMIC DNA]</scope>
    <source>
        <strain evidence="8">PX69</strain>
    </source>
</reference>
<dbReference type="InterPro" id="IPR008331">
    <property type="entry name" value="Ferritin_DPS_dom"/>
</dbReference>
<dbReference type="KEGG" id="lpav:PLANPX_3865"/>
<dbReference type="GO" id="GO:0020037">
    <property type="term" value="F:heme binding"/>
    <property type="evidence" value="ECO:0007669"/>
    <property type="project" value="TreeGrafter"/>
</dbReference>
<feature type="domain" description="Ferritin-like diiron" evidence="6">
    <location>
        <begin position="13"/>
        <end position="156"/>
    </location>
</feature>
<name>A0A5K7XJ57_9BACT</name>
<protein>
    <submittedName>
        <fullName evidence="7">DNA protection during starvation protein</fullName>
    </submittedName>
</protein>
<keyword evidence="8" id="KW-1185">Reference proteome</keyword>
<dbReference type="SUPFAM" id="SSF47240">
    <property type="entry name" value="Ferritin-like"/>
    <property type="match status" value="1"/>
</dbReference>
<evidence type="ECO:0000256" key="4">
    <source>
        <dbReference type="ARBA" id="ARBA00022723"/>
    </source>
</evidence>
<evidence type="ECO:0000256" key="5">
    <source>
        <dbReference type="ARBA" id="ARBA00023004"/>
    </source>
</evidence>
<dbReference type="PANTHER" id="PTHR30295:SF0">
    <property type="entry name" value="BACTERIOFERRITIN"/>
    <property type="match status" value="1"/>
</dbReference>
<dbReference type="CDD" id="cd00657">
    <property type="entry name" value="Ferritin_like"/>
    <property type="match status" value="1"/>
</dbReference>